<dbReference type="Proteomes" id="UP000293568">
    <property type="component" value="Chromosome"/>
</dbReference>
<dbReference type="RefSeq" id="WP_129439053.1">
    <property type="nucleotide sequence ID" value="NZ_CP035492.1"/>
</dbReference>
<dbReference type="OrthoDB" id="2736409at2"/>
<dbReference type="KEGG" id="pprt:ET464_05790"/>
<protein>
    <submittedName>
        <fullName evidence="1">Pullulanase</fullName>
    </submittedName>
</protein>
<name>A0A4P6ESQ9_9BACL</name>
<evidence type="ECO:0000313" key="1">
    <source>
        <dbReference type="EMBL" id="QAY65972.1"/>
    </source>
</evidence>
<dbReference type="EMBL" id="CP035492">
    <property type="protein sequence ID" value="QAY65972.1"/>
    <property type="molecule type" value="Genomic_DNA"/>
</dbReference>
<dbReference type="AlphaFoldDB" id="A0A4P6ESQ9"/>
<sequence length="97" mass="11145">MKITEYSVEPIKDPFGILEGARYEFIIIIDVDEDDELYSDNGLYVRAIYSVAGNKSGLVKYELHERGTDAYLDFDLEDDEVDILEAFCKEHLDTEAE</sequence>
<gene>
    <name evidence="1" type="ORF">ET464_05790</name>
</gene>
<organism evidence="1 2">
    <name type="scientific">Paenibacillus protaetiae</name>
    <dbReference type="NCBI Taxonomy" id="2509456"/>
    <lineage>
        <taxon>Bacteria</taxon>
        <taxon>Bacillati</taxon>
        <taxon>Bacillota</taxon>
        <taxon>Bacilli</taxon>
        <taxon>Bacillales</taxon>
        <taxon>Paenibacillaceae</taxon>
        <taxon>Paenibacillus</taxon>
    </lineage>
</organism>
<proteinExistence type="predicted"/>
<dbReference type="Pfam" id="PF20119">
    <property type="entry name" value="DUF6509"/>
    <property type="match status" value="1"/>
</dbReference>
<reference evidence="1 2" key="1">
    <citation type="submission" date="2019-01" db="EMBL/GenBank/DDBJ databases">
        <title>Genome sequencing of strain FW100M-2.</title>
        <authorList>
            <person name="Heo J."/>
            <person name="Kim S.-J."/>
            <person name="Kim J.-S."/>
            <person name="Hong S.-B."/>
            <person name="Kwon S.-W."/>
        </authorList>
    </citation>
    <scope>NUCLEOTIDE SEQUENCE [LARGE SCALE GENOMIC DNA]</scope>
    <source>
        <strain evidence="1 2">FW100M-2</strain>
    </source>
</reference>
<dbReference type="InterPro" id="IPR045424">
    <property type="entry name" value="DUF6509"/>
</dbReference>
<accession>A0A4P6ESQ9</accession>
<keyword evidence="2" id="KW-1185">Reference proteome</keyword>
<evidence type="ECO:0000313" key="2">
    <source>
        <dbReference type="Proteomes" id="UP000293568"/>
    </source>
</evidence>